<sequence>MKSTAIVKKICAHNGSMNYDALTSIFGLHDEAVASLVGSSGSVAVAFVNGQKKAIARTKVRLCRVQNCPGCSNLHLCKWFLLGSCPSKCRTTPPFIK</sequence>
<organism evidence="2 3">
    <name type="scientific">Sinocyclocheilus anshuiensis</name>
    <dbReference type="NCBI Taxonomy" id="1608454"/>
    <lineage>
        <taxon>Eukaryota</taxon>
        <taxon>Metazoa</taxon>
        <taxon>Chordata</taxon>
        <taxon>Craniata</taxon>
        <taxon>Vertebrata</taxon>
        <taxon>Euteleostomi</taxon>
        <taxon>Actinopterygii</taxon>
        <taxon>Neopterygii</taxon>
        <taxon>Teleostei</taxon>
        <taxon>Ostariophysi</taxon>
        <taxon>Cypriniformes</taxon>
        <taxon>Cyprinidae</taxon>
        <taxon>Cyprininae</taxon>
        <taxon>Sinocyclocheilus</taxon>
    </lineage>
</organism>
<keyword evidence="3" id="KW-1185">Reference proteome</keyword>
<dbReference type="Ensembl" id="ENSSANT00000036920.1">
    <property type="protein sequence ID" value="ENSSANP00000034662.1"/>
    <property type="gene ID" value="ENSSANG00000017767.1"/>
</dbReference>
<evidence type="ECO:0000313" key="3">
    <source>
        <dbReference type="Proteomes" id="UP000472260"/>
    </source>
</evidence>
<protein>
    <recommendedName>
        <fullName evidence="1">PARP12-like CCCH zinc finger tandem domain-containing protein</fullName>
    </recommendedName>
</protein>
<feature type="domain" description="PARP12-like CCCH zinc finger tandem" evidence="1">
    <location>
        <begin position="61"/>
        <end position="90"/>
    </location>
</feature>
<proteinExistence type="predicted"/>
<evidence type="ECO:0000313" key="2">
    <source>
        <dbReference type="Ensembl" id="ENSSANP00000034662.1"/>
    </source>
</evidence>
<name>A0A671MML9_9TELE</name>
<dbReference type="Proteomes" id="UP000472260">
    <property type="component" value="Unassembled WGS sequence"/>
</dbReference>
<dbReference type="InterPro" id="IPR057602">
    <property type="entry name" value="Zfn-CCCH_PARP12"/>
</dbReference>
<evidence type="ECO:0000259" key="1">
    <source>
        <dbReference type="Pfam" id="PF25261"/>
    </source>
</evidence>
<dbReference type="AlphaFoldDB" id="A0A671MML9"/>
<dbReference type="Pfam" id="PF25261">
    <property type="entry name" value="zf-CCCH_PARP12"/>
    <property type="match status" value="1"/>
</dbReference>
<accession>A0A671MML9</accession>
<reference evidence="2" key="1">
    <citation type="submission" date="2025-08" db="UniProtKB">
        <authorList>
            <consortium name="Ensembl"/>
        </authorList>
    </citation>
    <scope>IDENTIFICATION</scope>
</reference>
<reference evidence="2" key="2">
    <citation type="submission" date="2025-09" db="UniProtKB">
        <authorList>
            <consortium name="Ensembl"/>
        </authorList>
    </citation>
    <scope>IDENTIFICATION</scope>
</reference>